<feature type="region of interest" description="Disordered" evidence="1">
    <location>
        <begin position="1"/>
        <end position="23"/>
    </location>
</feature>
<dbReference type="Proteomes" id="UP000734854">
    <property type="component" value="Unassembled WGS sequence"/>
</dbReference>
<gene>
    <name evidence="2" type="ORF">ZIOFF_057836</name>
</gene>
<proteinExistence type="predicted"/>
<comment type="caution">
    <text evidence="2">The sequence shown here is derived from an EMBL/GenBank/DDBJ whole genome shotgun (WGS) entry which is preliminary data.</text>
</comment>
<dbReference type="AlphaFoldDB" id="A0A8J5F5K0"/>
<protein>
    <submittedName>
        <fullName evidence="2">Uncharacterized protein</fullName>
    </submittedName>
</protein>
<evidence type="ECO:0000313" key="2">
    <source>
        <dbReference type="EMBL" id="KAG6481240.1"/>
    </source>
</evidence>
<name>A0A8J5F5K0_ZINOF</name>
<evidence type="ECO:0000256" key="1">
    <source>
        <dbReference type="SAM" id="MobiDB-lite"/>
    </source>
</evidence>
<accession>A0A8J5F5K0</accession>
<sequence>MPRLHGGALDHRRGEGGEDIDSEQEIAGCRSSSAKRRQFTIYPSSRRHSHLTSVLFAATEERAADPRSTAAPIALAIVALRCGVFQRRPPDPGPSATVTTTDRAVAGALDHRRGEGGEDIDSKQEIAGCRSSSAKRRQFTLYPSSRRHSHLASVLFAATEEHEGAPEFAKQFWVNKVQTNLTPVSAKAVLASSTFLGMCQLAEKSHLKRDSLIRLAGAGFRVRARLRSPSLSLRWKRLLVCSDRSLSYLRLPLSLWFGRGNPINPYLKGIIVAKVLEALKPKELVLVPSKYWEGDSDSEAFMEYTLYRNWSKLWLEWVQWHAALLSDPDPSLDDLFNPPMVPTHWKRSLKDNSVVRYGVLWKCWDLGDEWTIMTLPPCLTALRDRYKESGSSELVLEHTGDGGVVVCASEDGGVRPGLHDEGGYGMAPNDAVDIDDGEIVVCDAEEELVVDSGVDEAEHHAVDPSSTAAPIALAIVALRCGVSSAGHQIRALAPLSPPLTEPEDIDSEQEIAGCRSSSAKRRQFTIYPSSRRHSHLTSVLFAATEELAEKSHLKRDSLIRLAGAGFRVRARLRSPSLSLRWKRLLVCSDRSLSYLRLPLSLWFGRGNPINPYLKGIIVAKVLEALKPKELVLVLPGPWSSHILWFLFHFSF</sequence>
<dbReference type="EMBL" id="JACMSC010000016">
    <property type="protein sequence ID" value="KAG6481240.1"/>
    <property type="molecule type" value="Genomic_DNA"/>
</dbReference>
<dbReference type="PANTHER" id="PTHR34456:SF13">
    <property type="entry name" value="REVERSE TRANSCRIPTASE DOMAIN-CONTAINING PROTEIN"/>
    <property type="match status" value="1"/>
</dbReference>
<keyword evidence="3" id="KW-1185">Reference proteome</keyword>
<organism evidence="2 3">
    <name type="scientific">Zingiber officinale</name>
    <name type="common">Ginger</name>
    <name type="synonym">Amomum zingiber</name>
    <dbReference type="NCBI Taxonomy" id="94328"/>
    <lineage>
        <taxon>Eukaryota</taxon>
        <taxon>Viridiplantae</taxon>
        <taxon>Streptophyta</taxon>
        <taxon>Embryophyta</taxon>
        <taxon>Tracheophyta</taxon>
        <taxon>Spermatophyta</taxon>
        <taxon>Magnoliopsida</taxon>
        <taxon>Liliopsida</taxon>
        <taxon>Zingiberales</taxon>
        <taxon>Zingiberaceae</taxon>
        <taxon>Zingiber</taxon>
    </lineage>
</organism>
<dbReference type="InterPro" id="IPR008686">
    <property type="entry name" value="RNA_pol_mitovir"/>
</dbReference>
<dbReference type="PANTHER" id="PTHR34456">
    <property type="entry name" value="MITOVIRUS RNA-DEPENDENT RNA POLYMERASE"/>
    <property type="match status" value="1"/>
</dbReference>
<reference evidence="2 3" key="1">
    <citation type="submission" date="2020-08" db="EMBL/GenBank/DDBJ databases">
        <title>Plant Genome Project.</title>
        <authorList>
            <person name="Zhang R.-G."/>
        </authorList>
    </citation>
    <scope>NUCLEOTIDE SEQUENCE [LARGE SCALE GENOMIC DNA]</scope>
    <source>
        <tissue evidence="2">Rhizome</tissue>
    </source>
</reference>
<evidence type="ECO:0000313" key="3">
    <source>
        <dbReference type="Proteomes" id="UP000734854"/>
    </source>
</evidence>